<keyword evidence="2" id="KW-0689">Ribosomal protein</keyword>
<evidence type="ECO:0000256" key="1">
    <source>
        <dbReference type="ARBA" id="ARBA00006640"/>
    </source>
</evidence>
<evidence type="ECO:0000256" key="3">
    <source>
        <dbReference type="ARBA" id="ARBA00023274"/>
    </source>
</evidence>
<accession>A0A2J5HL26</accession>
<feature type="compositionally biased region" description="Low complexity" evidence="4">
    <location>
        <begin position="71"/>
        <end position="89"/>
    </location>
</feature>
<dbReference type="InterPro" id="IPR052837">
    <property type="entry name" value="Mitoribosomal_bS21"/>
</dbReference>
<name>A0A2J5HL26_9EURO</name>
<reference evidence="6" key="1">
    <citation type="submission" date="2017-12" db="EMBL/GenBank/DDBJ databases">
        <authorList>
            <consortium name="DOE Joint Genome Institute"/>
            <person name="Mondo S.J."/>
            <person name="Kjaerbolling I."/>
            <person name="Vesth T.C."/>
            <person name="Frisvad J.C."/>
            <person name="Nybo J.L."/>
            <person name="Theobald S."/>
            <person name="Kuo A."/>
            <person name="Bowyer P."/>
            <person name="Matsuda Y."/>
            <person name="Lyhne E.K."/>
            <person name="Kogle M.E."/>
            <person name="Clum A."/>
            <person name="Lipzen A."/>
            <person name="Salamov A."/>
            <person name="Ngan C.Y."/>
            <person name="Daum C."/>
            <person name="Chiniquy J."/>
            <person name="Barry K."/>
            <person name="LaButti K."/>
            <person name="Haridas S."/>
            <person name="Simmons B.A."/>
            <person name="Magnuson J.K."/>
            <person name="Mortensen U.H."/>
            <person name="Larsen T.O."/>
            <person name="Grigoriev I.V."/>
            <person name="Baker S.E."/>
            <person name="Andersen M.R."/>
            <person name="Nordberg H.P."/>
            <person name="Cantor M.N."/>
            <person name="Hua S.X."/>
        </authorList>
    </citation>
    <scope>NUCLEOTIDE SEQUENCE [LARGE SCALE GENOMIC DNA]</scope>
    <source>
        <strain evidence="6">IBT 19404</strain>
    </source>
</reference>
<dbReference type="AlphaFoldDB" id="A0A2J5HL26"/>
<keyword evidence="6" id="KW-1185">Reference proteome</keyword>
<comment type="similarity">
    <text evidence="1">Belongs to the bacterial ribosomal protein bS21 family.</text>
</comment>
<dbReference type="GO" id="GO:0070124">
    <property type="term" value="P:mitochondrial translational initiation"/>
    <property type="evidence" value="ECO:0007669"/>
    <property type="project" value="TreeGrafter"/>
</dbReference>
<evidence type="ECO:0000256" key="2">
    <source>
        <dbReference type="ARBA" id="ARBA00022980"/>
    </source>
</evidence>
<feature type="compositionally biased region" description="Polar residues" evidence="4">
    <location>
        <begin position="115"/>
        <end position="127"/>
    </location>
</feature>
<dbReference type="Proteomes" id="UP000235023">
    <property type="component" value="Unassembled WGS sequence"/>
</dbReference>
<feature type="compositionally biased region" description="Low complexity" evidence="4">
    <location>
        <begin position="148"/>
        <end position="158"/>
    </location>
</feature>
<keyword evidence="3" id="KW-0687">Ribonucleoprotein</keyword>
<evidence type="ECO:0000256" key="4">
    <source>
        <dbReference type="SAM" id="MobiDB-lite"/>
    </source>
</evidence>
<sequence length="289" mass="31737">MSRARAAAGRLSIFATTTASLLAHPLSLHHQPYPLIAGTMEMHSLARCLRMRPTPSLYSSTVLRSQFAVHSGPRSSLRFSSSNSQNNNYNKRKTPAPNSAAAPQTTPEQPASPTDPTNPNSASSPNDFDQILNKLNLGGTTLDTAAADQPQQAAAATPGSGSNRGAFPDHLSLSRAVGMSAKTDNYRNPSSGGSGSGSGSRRVELKLGPTLGRQVFVEPERGVHLPNALRLLGQTLHQNRVRQQSNRQRFHVRRGQLRKNLRMERWRKLFRFSFKHTVSKIQRMRDQGW</sequence>
<dbReference type="EMBL" id="KZ559588">
    <property type="protein sequence ID" value="PLN77804.1"/>
    <property type="molecule type" value="Genomic_DNA"/>
</dbReference>
<dbReference type="GO" id="GO:0003735">
    <property type="term" value="F:structural constituent of ribosome"/>
    <property type="evidence" value="ECO:0007669"/>
    <property type="project" value="InterPro"/>
</dbReference>
<dbReference type="OrthoDB" id="2501249at2759"/>
<dbReference type="PANTHER" id="PTHR41237">
    <property type="entry name" value="37S RIBOSOMAL PROTEIN MRP21, MITOCHONDRIAL"/>
    <property type="match status" value="1"/>
</dbReference>
<dbReference type="PANTHER" id="PTHR41237:SF1">
    <property type="entry name" value="SMALL RIBOSOMAL SUBUNIT PROTEIN BS21M"/>
    <property type="match status" value="1"/>
</dbReference>
<evidence type="ECO:0000313" key="5">
    <source>
        <dbReference type="EMBL" id="PLN77804.1"/>
    </source>
</evidence>
<feature type="region of interest" description="Disordered" evidence="4">
    <location>
        <begin position="148"/>
        <end position="203"/>
    </location>
</feature>
<organism evidence="5 6">
    <name type="scientific">Aspergillus taichungensis</name>
    <dbReference type="NCBI Taxonomy" id="482145"/>
    <lineage>
        <taxon>Eukaryota</taxon>
        <taxon>Fungi</taxon>
        <taxon>Dikarya</taxon>
        <taxon>Ascomycota</taxon>
        <taxon>Pezizomycotina</taxon>
        <taxon>Eurotiomycetes</taxon>
        <taxon>Eurotiomycetidae</taxon>
        <taxon>Eurotiales</taxon>
        <taxon>Aspergillaceae</taxon>
        <taxon>Aspergillus</taxon>
        <taxon>Aspergillus subgen. Circumdati</taxon>
    </lineage>
</organism>
<feature type="compositionally biased region" description="Low complexity" evidence="4">
    <location>
        <begin position="99"/>
        <end position="114"/>
    </location>
</feature>
<protein>
    <submittedName>
        <fullName evidence="5">Uncharacterized protein</fullName>
    </submittedName>
</protein>
<dbReference type="GO" id="GO:0005763">
    <property type="term" value="C:mitochondrial small ribosomal subunit"/>
    <property type="evidence" value="ECO:0007669"/>
    <property type="project" value="TreeGrafter"/>
</dbReference>
<feature type="region of interest" description="Disordered" evidence="4">
    <location>
        <begin position="70"/>
        <end position="132"/>
    </location>
</feature>
<proteinExistence type="inferred from homology"/>
<gene>
    <name evidence="5" type="ORF">BDW42DRAFT_176166</name>
</gene>
<evidence type="ECO:0000313" key="6">
    <source>
        <dbReference type="Proteomes" id="UP000235023"/>
    </source>
</evidence>
<dbReference type="InterPro" id="IPR001911">
    <property type="entry name" value="Ribosomal_bS21"/>
</dbReference>
<dbReference type="Pfam" id="PF01165">
    <property type="entry name" value="Ribosomal_S21"/>
    <property type="match status" value="1"/>
</dbReference>